<comment type="caution">
    <text evidence="6">The sequence shown here is derived from an EMBL/GenBank/DDBJ whole genome shotgun (WGS) entry which is preliminary data.</text>
</comment>
<dbReference type="InterPro" id="IPR044431">
    <property type="entry name" value="SET_RBCMT"/>
</dbReference>
<evidence type="ECO:0000256" key="4">
    <source>
        <dbReference type="SAM" id="MobiDB-lite"/>
    </source>
</evidence>
<gene>
    <name evidence="6" type="ORF">HXX76_015600</name>
</gene>
<protein>
    <recommendedName>
        <fullName evidence="5">Rubisco LSMT substrate-binding domain-containing protein</fullName>
    </recommendedName>
</protein>
<evidence type="ECO:0000256" key="3">
    <source>
        <dbReference type="ARBA" id="ARBA00022691"/>
    </source>
</evidence>
<dbReference type="SUPFAM" id="SSF81822">
    <property type="entry name" value="RuBisCo LSMT C-terminal, substrate-binding domain"/>
    <property type="match status" value="1"/>
</dbReference>
<evidence type="ECO:0000313" key="6">
    <source>
        <dbReference type="EMBL" id="KAG2423002.1"/>
    </source>
</evidence>
<dbReference type="PANTHER" id="PTHR13271">
    <property type="entry name" value="UNCHARACTERIZED PUTATIVE METHYLTRANSFERASE"/>
    <property type="match status" value="1"/>
</dbReference>
<dbReference type="GO" id="GO:0032259">
    <property type="term" value="P:methylation"/>
    <property type="evidence" value="ECO:0007669"/>
    <property type="project" value="UniProtKB-KW"/>
</dbReference>
<keyword evidence="2" id="KW-0808">Transferase</keyword>
<feature type="compositionally biased region" description="Low complexity" evidence="4">
    <location>
        <begin position="355"/>
        <end position="364"/>
    </location>
</feature>
<dbReference type="PANTHER" id="PTHR13271:SF145">
    <property type="entry name" value="SET DOMAIN-CONTAINING PROTEIN"/>
    <property type="match status" value="1"/>
</dbReference>
<evidence type="ECO:0000313" key="7">
    <source>
        <dbReference type="Proteomes" id="UP000650467"/>
    </source>
</evidence>
<dbReference type="EMBL" id="JAEHOC010000088">
    <property type="protein sequence ID" value="KAG2423002.1"/>
    <property type="molecule type" value="Genomic_DNA"/>
</dbReference>
<dbReference type="InterPro" id="IPR046341">
    <property type="entry name" value="SET_dom_sf"/>
</dbReference>
<dbReference type="Gene3D" id="3.90.1420.10">
    <property type="entry name" value="Rubisco LSMT, substrate-binding domain"/>
    <property type="match status" value="1"/>
</dbReference>
<dbReference type="Proteomes" id="UP000650467">
    <property type="component" value="Unassembled WGS sequence"/>
</dbReference>
<keyword evidence="7" id="KW-1185">Reference proteome</keyword>
<proteinExistence type="predicted"/>
<evidence type="ECO:0000259" key="5">
    <source>
        <dbReference type="Pfam" id="PF09273"/>
    </source>
</evidence>
<dbReference type="Pfam" id="PF09273">
    <property type="entry name" value="Rubis-subs-bind"/>
    <property type="match status" value="1"/>
</dbReference>
<dbReference type="OrthoDB" id="341421at2759"/>
<keyword evidence="3" id="KW-0949">S-adenosyl-L-methionine</keyword>
<evidence type="ECO:0000256" key="2">
    <source>
        <dbReference type="ARBA" id="ARBA00022679"/>
    </source>
</evidence>
<reference evidence="6" key="1">
    <citation type="journal article" date="2020" name="bioRxiv">
        <title>Comparative genomics of Chlamydomonas.</title>
        <authorList>
            <person name="Craig R.J."/>
            <person name="Hasan A.R."/>
            <person name="Ness R.W."/>
            <person name="Keightley P.D."/>
        </authorList>
    </citation>
    <scope>NUCLEOTIDE SEQUENCE</scope>
    <source>
        <strain evidence="6">SAG 7.73</strain>
    </source>
</reference>
<dbReference type="InterPro" id="IPR050600">
    <property type="entry name" value="SETD3_SETD6_MTase"/>
</dbReference>
<accession>A0A835SE11</accession>
<name>A0A835SE11_CHLIN</name>
<evidence type="ECO:0000256" key="1">
    <source>
        <dbReference type="ARBA" id="ARBA00022603"/>
    </source>
</evidence>
<feature type="region of interest" description="Disordered" evidence="4">
    <location>
        <begin position="609"/>
        <end position="651"/>
    </location>
</feature>
<keyword evidence="1" id="KW-0489">Methyltransferase</keyword>
<sequence length="651" mass="66786">MDISNEDPAAMRLKAWVLKHSKSLPTNMTPKRHKDGSYYLAAEEPVRRGQVLVRVPRPLLMNADTARGSAACGRLVAEAGLNEWQALLLHLLCERAAGEASFWAPYIAVLPQDMSYHPLLWGPERLTWLQGSPLAGQLAERQQQVTDDTELLLVAGANELPIALEYGKAHGGRELVTRDSVAWAAAVLLSRAFSLDLAEEEPMEGDMSYWGTWTAHGPDMLCLVPWADLLQHCSAAGPESCAVYQFELGAVTLAAHTSYLPGEPLFDSHGPHLSPVDLVMDYGMEEQPQGLQHQLQPSAAAAAAVAAGGGGGAAQEAAGEGVSLAAAVAAAHAVDAGEGAGVAVPPSPAGAAAEAVAGAAAGPRPGNGSGGGEEEAEAEAAERGAAVTTVSYGGMCGTAGRDRFDANPADVVPPRSSRNAALLAALAAVHGGTAGSSSSTAPAVEGDSAAAATAATAGAGSLALGCGGPDTASLTFLRAALATDVELVRAGWRVKAGAKDVELACRVMGSLAEPTSAATEGALLRALAAYIQGRLAAFPTTLEEDEDRLLGRNGVPRVTGPERLAVVALASQKRALVGSAAAVAGWMQRLEAGWPVAELYDGEEGGEVWGEGAEEEVDAEEEGAQQEWDDWGGGRKGPADGRRGAVSAGKR</sequence>
<feature type="region of interest" description="Disordered" evidence="4">
    <location>
        <begin position="355"/>
        <end position="384"/>
    </location>
</feature>
<feature type="compositionally biased region" description="Acidic residues" evidence="4">
    <location>
        <begin position="609"/>
        <end position="630"/>
    </location>
</feature>
<dbReference type="CDD" id="cd19179">
    <property type="entry name" value="SET_RBCMT"/>
    <property type="match status" value="1"/>
</dbReference>
<dbReference type="InterPro" id="IPR015353">
    <property type="entry name" value="Rubisco_LSMT_subst-bd"/>
</dbReference>
<dbReference type="InterPro" id="IPR036464">
    <property type="entry name" value="Rubisco_LSMT_subst-bd_sf"/>
</dbReference>
<dbReference type="SUPFAM" id="SSF82199">
    <property type="entry name" value="SET domain"/>
    <property type="match status" value="1"/>
</dbReference>
<dbReference type="GO" id="GO:0016279">
    <property type="term" value="F:protein-lysine N-methyltransferase activity"/>
    <property type="evidence" value="ECO:0007669"/>
    <property type="project" value="InterPro"/>
</dbReference>
<dbReference type="AlphaFoldDB" id="A0A835SE11"/>
<organism evidence="6 7">
    <name type="scientific">Chlamydomonas incerta</name>
    <dbReference type="NCBI Taxonomy" id="51695"/>
    <lineage>
        <taxon>Eukaryota</taxon>
        <taxon>Viridiplantae</taxon>
        <taxon>Chlorophyta</taxon>
        <taxon>core chlorophytes</taxon>
        <taxon>Chlorophyceae</taxon>
        <taxon>CS clade</taxon>
        <taxon>Chlamydomonadales</taxon>
        <taxon>Chlamydomonadaceae</taxon>
        <taxon>Chlamydomonas</taxon>
    </lineage>
</organism>
<feature type="domain" description="Rubisco LSMT substrate-binding" evidence="5">
    <location>
        <begin position="499"/>
        <end position="576"/>
    </location>
</feature>
<dbReference type="Gene3D" id="3.90.1410.10">
    <property type="entry name" value="set domain protein methyltransferase, domain 1"/>
    <property type="match status" value="1"/>
</dbReference>